<gene>
    <name evidence="7" type="ORF">DAEQUDRAFT_761106</name>
</gene>
<evidence type="ECO:0000256" key="1">
    <source>
        <dbReference type="ARBA" id="ARBA00004240"/>
    </source>
</evidence>
<keyword evidence="3" id="KW-0256">Endoplasmic reticulum</keyword>
<dbReference type="OrthoDB" id="27490at2759"/>
<dbReference type="GO" id="GO:0000149">
    <property type="term" value="F:SNARE binding"/>
    <property type="evidence" value="ECO:0007669"/>
    <property type="project" value="TreeGrafter"/>
</dbReference>
<dbReference type="GO" id="GO:0006890">
    <property type="term" value="P:retrograde vesicle-mediated transport, Golgi to endoplasmic reticulum"/>
    <property type="evidence" value="ECO:0007669"/>
    <property type="project" value="InterPro"/>
</dbReference>
<keyword evidence="8" id="KW-1185">Reference proteome</keyword>
<evidence type="ECO:0000256" key="2">
    <source>
        <dbReference type="ARBA" id="ARBA00022448"/>
    </source>
</evidence>
<dbReference type="Pfam" id="PF08314">
    <property type="entry name" value="Sec39"/>
    <property type="match status" value="1"/>
</dbReference>
<comment type="subcellular location">
    <subcellularLocation>
        <location evidence="1">Endoplasmic reticulum</location>
    </subcellularLocation>
</comment>
<feature type="compositionally biased region" description="Acidic residues" evidence="5">
    <location>
        <begin position="161"/>
        <end position="172"/>
    </location>
</feature>
<feature type="region of interest" description="Disordered" evidence="5">
    <location>
        <begin position="255"/>
        <end position="275"/>
    </location>
</feature>
<dbReference type="GO" id="GO:0070939">
    <property type="term" value="C:Dsl1/NZR complex"/>
    <property type="evidence" value="ECO:0007669"/>
    <property type="project" value="TreeGrafter"/>
</dbReference>
<dbReference type="AlphaFoldDB" id="A0A165UMX7"/>
<proteinExistence type="predicted"/>
<evidence type="ECO:0000313" key="8">
    <source>
        <dbReference type="Proteomes" id="UP000076727"/>
    </source>
</evidence>
<evidence type="ECO:0000259" key="6">
    <source>
        <dbReference type="Pfam" id="PF08314"/>
    </source>
</evidence>
<feature type="region of interest" description="Disordered" evidence="5">
    <location>
        <begin position="77"/>
        <end position="105"/>
    </location>
</feature>
<organism evidence="7 8">
    <name type="scientific">Daedalea quercina L-15889</name>
    <dbReference type="NCBI Taxonomy" id="1314783"/>
    <lineage>
        <taxon>Eukaryota</taxon>
        <taxon>Fungi</taxon>
        <taxon>Dikarya</taxon>
        <taxon>Basidiomycota</taxon>
        <taxon>Agaricomycotina</taxon>
        <taxon>Agaricomycetes</taxon>
        <taxon>Polyporales</taxon>
        <taxon>Fomitopsis</taxon>
    </lineage>
</organism>
<accession>A0A165UMX7</accession>
<dbReference type="PANTHER" id="PTHR15922">
    <property type="entry name" value="NEUROBLASTOMA-AMPLIFIED SEQUENCE"/>
    <property type="match status" value="1"/>
</dbReference>
<dbReference type="EMBL" id="KV429032">
    <property type="protein sequence ID" value="KZT75156.1"/>
    <property type="molecule type" value="Genomic_DNA"/>
</dbReference>
<evidence type="ECO:0000313" key="7">
    <source>
        <dbReference type="EMBL" id="KZT75156.1"/>
    </source>
</evidence>
<dbReference type="InterPro" id="IPR013244">
    <property type="entry name" value="Sec39_domain"/>
</dbReference>
<reference evidence="7 8" key="1">
    <citation type="journal article" date="2016" name="Mol. Biol. Evol.">
        <title>Comparative Genomics of Early-Diverging Mushroom-Forming Fungi Provides Insights into the Origins of Lignocellulose Decay Capabilities.</title>
        <authorList>
            <person name="Nagy L.G."/>
            <person name="Riley R."/>
            <person name="Tritt A."/>
            <person name="Adam C."/>
            <person name="Daum C."/>
            <person name="Floudas D."/>
            <person name="Sun H."/>
            <person name="Yadav J.S."/>
            <person name="Pangilinan J."/>
            <person name="Larsson K.H."/>
            <person name="Matsuura K."/>
            <person name="Barry K."/>
            <person name="Labutti K."/>
            <person name="Kuo R."/>
            <person name="Ohm R.A."/>
            <person name="Bhattacharya S.S."/>
            <person name="Shirouzu T."/>
            <person name="Yoshinaga Y."/>
            <person name="Martin F.M."/>
            <person name="Grigoriev I.V."/>
            <person name="Hibbett D.S."/>
        </authorList>
    </citation>
    <scope>NUCLEOTIDE SEQUENCE [LARGE SCALE GENOMIC DNA]</scope>
    <source>
        <strain evidence="7 8">L-15889</strain>
    </source>
</reference>
<sequence length="1028" mass="113899">MASTSTSTSPEDLCSQWTALDDKDLTVAKVEELLRPIPDDLWVATACADCILDDATIQRSVLDLGIERTTSAVKRAHEAYSRRSPPYEEEDLSQNASAMGTTAEAKAQEDATRHASLVSHFRDEPADAQLCLIRAVLLDRLDRLSTFVEIYEETHPKETEETLDEEWEDDPWADGASDTATKPPPSVSEPPLPLSIFLTSDLLRLACLLACSEHPSSLRILMNRHGHHLWPYRFLIMDSVPEYALATQYRDILPTYNPSDDKEQRPSPDPWRTGPDFSECTALSTALVDATISLSFAPVAPATTALSTRPEPLSSQELVTWYQGRIDSIVSSTGMVDAALLLVQHAAAQGLPGLDEVGEELSLLSRLVYDASTPVDADEDWTLTRWRSMEPSAVVHAYLTHSTPETVARDISRLVMPYLFVLESRAERAGSPDPSLPTRLLYEYVLNARLDIVAAILEASKPTLSPAQRVIRNDEDMARLALACLYGSDSLDEWPTMSRIFECLPAWDAGNDEDDADEADTTIASLGAFVVPSTTRFRATPADLMLFFQPLPSSALSRALDVLDVHLESGEILARWGVPAPLRWFLQSNGHIAEQRSWANRIARRAGGTDNLDTQEDWEWLLEDMLKLSEEGDSGAWSAFCLLSKDDIIRIYFSGLLSTGRFDIAKQLLRSSSVSVSLEPSVIEDICLTCSQEFYDNASSGNYHFGDMKLAYECLDIPASSERVVREKEFIEATTRLCSFHLTSRPGIPITPLEIRLTKDRLSLVSRVLSSNSDAYKHTQVILDLAHKLGFRGDIVAEVKTMAMLVETAVQAEDFTRAFGTSQTMIDTVLNLRASALPDLHDANVEEASEVCWVACYQLGRHPEFEDVQKKLVLLGRALELCPPDRMADVLAVWYRLEDDDLQQRRERVEARHKGGRTMHARKRVPTVHDPVASLTSRLQHLRMPEFQMPHSPLTGAEDAAALAGKAFNRVTANFPFSVGNRARTSTEEDGGSREGSRTRGDTPDVSAQASRVLQAGIGWLLGGDEDS</sequence>
<evidence type="ECO:0000256" key="4">
    <source>
        <dbReference type="ARBA" id="ARBA00022927"/>
    </source>
</evidence>
<keyword evidence="2" id="KW-0813">Transport</keyword>
<protein>
    <recommendedName>
        <fullName evidence="6">Sec39 domain-containing protein</fullName>
    </recommendedName>
</protein>
<feature type="region of interest" description="Disordered" evidence="5">
    <location>
        <begin position="155"/>
        <end position="190"/>
    </location>
</feature>
<feature type="domain" description="Sec39" evidence="6">
    <location>
        <begin position="205"/>
        <end position="908"/>
    </location>
</feature>
<keyword evidence="4" id="KW-0653">Protein transport</keyword>
<feature type="compositionally biased region" description="Basic and acidic residues" evidence="5">
    <location>
        <begin position="985"/>
        <end position="1003"/>
    </location>
</feature>
<dbReference type="GO" id="GO:0015031">
    <property type="term" value="P:protein transport"/>
    <property type="evidence" value="ECO:0007669"/>
    <property type="project" value="UniProtKB-KW"/>
</dbReference>
<dbReference type="STRING" id="1314783.A0A165UMX7"/>
<name>A0A165UMX7_9APHY</name>
<dbReference type="PANTHER" id="PTHR15922:SF2">
    <property type="entry name" value="NBAS SUBUNIT OF NRZ TETHERING COMPLEX"/>
    <property type="match status" value="1"/>
</dbReference>
<evidence type="ECO:0000256" key="5">
    <source>
        <dbReference type="SAM" id="MobiDB-lite"/>
    </source>
</evidence>
<dbReference type="Proteomes" id="UP000076727">
    <property type="component" value="Unassembled WGS sequence"/>
</dbReference>
<feature type="region of interest" description="Disordered" evidence="5">
    <location>
        <begin position="982"/>
        <end position="1008"/>
    </location>
</feature>
<evidence type="ECO:0000256" key="3">
    <source>
        <dbReference type="ARBA" id="ARBA00022824"/>
    </source>
</evidence>